<evidence type="ECO:0000313" key="2">
    <source>
        <dbReference type="EMBL" id="GIX91005.1"/>
    </source>
</evidence>
<comment type="caution">
    <text evidence="2">The sequence shown here is derived from an EMBL/GenBank/DDBJ whole genome shotgun (WGS) entry which is preliminary data.</text>
</comment>
<proteinExistence type="predicted"/>
<reference evidence="2 3" key="1">
    <citation type="submission" date="2021-06" db="EMBL/GenBank/DDBJ databases">
        <title>Caerostris extrusa draft genome.</title>
        <authorList>
            <person name="Kono N."/>
            <person name="Arakawa K."/>
        </authorList>
    </citation>
    <scope>NUCLEOTIDE SEQUENCE [LARGE SCALE GENOMIC DNA]</scope>
</reference>
<feature type="compositionally biased region" description="Basic and acidic residues" evidence="1">
    <location>
        <begin position="23"/>
        <end position="37"/>
    </location>
</feature>
<organism evidence="2 3">
    <name type="scientific">Caerostris extrusa</name>
    <name type="common">Bark spider</name>
    <name type="synonym">Caerostris bankana</name>
    <dbReference type="NCBI Taxonomy" id="172846"/>
    <lineage>
        <taxon>Eukaryota</taxon>
        <taxon>Metazoa</taxon>
        <taxon>Ecdysozoa</taxon>
        <taxon>Arthropoda</taxon>
        <taxon>Chelicerata</taxon>
        <taxon>Arachnida</taxon>
        <taxon>Araneae</taxon>
        <taxon>Araneomorphae</taxon>
        <taxon>Entelegynae</taxon>
        <taxon>Araneoidea</taxon>
        <taxon>Araneidae</taxon>
        <taxon>Caerostris</taxon>
    </lineage>
</organism>
<keyword evidence="3" id="KW-1185">Reference proteome</keyword>
<protein>
    <submittedName>
        <fullName evidence="2">Uncharacterized protein</fullName>
    </submittedName>
</protein>
<evidence type="ECO:0000313" key="3">
    <source>
        <dbReference type="Proteomes" id="UP001054945"/>
    </source>
</evidence>
<sequence>MRTHENISTHDIAALSQSENEVEVNKKPVRSHENEEQITEDIHKETVDILTCTSTEQRFQKINKKENRNILPWAASFLENGHFGMLGAMLGDKLPKSETSGWSLNWREIKISSGVWDKFTFCVTGGSEIFKVLTLYTEVSFDARKREGYH</sequence>
<accession>A0AAV4P358</accession>
<feature type="region of interest" description="Disordered" evidence="1">
    <location>
        <begin position="17"/>
        <end position="37"/>
    </location>
</feature>
<name>A0AAV4P358_CAEEX</name>
<dbReference type="AlphaFoldDB" id="A0AAV4P358"/>
<dbReference type="Proteomes" id="UP001054945">
    <property type="component" value="Unassembled WGS sequence"/>
</dbReference>
<dbReference type="EMBL" id="BPLR01003982">
    <property type="protein sequence ID" value="GIX91005.1"/>
    <property type="molecule type" value="Genomic_DNA"/>
</dbReference>
<evidence type="ECO:0000256" key="1">
    <source>
        <dbReference type="SAM" id="MobiDB-lite"/>
    </source>
</evidence>
<gene>
    <name evidence="2" type="ORF">CEXT_258151</name>
</gene>